<dbReference type="EMBL" id="MRCE01000052">
    <property type="protein sequence ID" value="OKH31295.1"/>
    <property type="molecule type" value="Genomic_DNA"/>
</dbReference>
<reference evidence="1 2" key="1">
    <citation type="submission" date="2016-11" db="EMBL/GenBank/DDBJ databases">
        <title>Draft Genome Sequences of Nine Cyanobacterial Strains from Diverse Habitats.</title>
        <authorList>
            <person name="Zhu T."/>
            <person name="Hou S."/>
            <person name="Lu X."/>
            <person name="Hess W.R."/>
        </authorList>
    </citation>
    <scope>NUCLEOTIDE SEQUENCE [LARGE SCALE GENOMIC DNA]</scope>
    <source>
        <strain evidence="1 2">IAM M-71</strain>
    </source>
</reference>
<dbReference type="OrthoDB" id="447818at2"/>
<evidence type="ECO:0000313" key="1">
    <source>
        <dbReference type="EMBL" id="OKH31295.1"/>
    </source>
</evidence>
<proteinExistence type="predicted"/>
<accession>A0A1U7I512</accession>
<dbReference type="Proteomes" id="UP000185860">
    <property type="component" value="Unassembled WGS sequence"/>
</dbReference>
<dbReference type="STRING" id="454136.NIES2119_29240"/>
<protein>
    <recommendedName>
        <fullName evidence="3">ATPase involved in DNA repair</fullName>
    </recommendedName>
</protein>
<organism evidence="1 2">
    <name type="scientific">[Phormidium ambiguum] IAM M-71</name>
    <dbReference type="NCBI Taxonomy" id="454136"/>
    <lineage>
        <taxon>Bacteria</taxon>
        <taxon>Bacillati</taxon>
        <taxon>Cyanobacteriota</taxon>
        <taxon>Cyanophyceae</taxon>
        <taxon>Oscillatoriophycideae</taxon>
        <taxon>Aerosakkonematales</taxon>
        <taxon>Aerosakkonemataceae</taxon>
        <taxon>Floridanema</taxon>
    </lineage>
</organism>
<evidence type="ECO:0000313" key="2">
    <source>
        <dbReference type="Proteomes" id="UP000185860"/>
    </source>
</evidence>
<sequence length="407" mass="47146">MRVEYMNLPSSKTLINSANIDIDFSGNESELDIDVLTYHVWHEIQSQIKSTVKVSAASMQGVAGRIAKEVTRICQQSSRIQNSGEVRSWQISLAKHRVQKCLSYYALGSRQSRVELHSTLAAIVYRYIAPMRSTQSFQSRYSMIEDFLQSFYIESLKVFRKEAELPENYTPRHSLEIAEYLAFTEQYARRKIFIKAGLSQQLIVLRAQSFSRRQPAETAIDIELAAESTKGEDTGASVQDSALQQVRASMVSESSDRSEELLRENLITELIQYLEAQEQPECVKYLILKLQDLSAPEIDEILGLSARQRDYLQQRFKYYVEKFARSHHWQLVHQWLGADLDQKLGMSSVQWELFWEKLSPQQQQLLQLKRNQANDQAIATALKCTQKQVQKRWAELLELAWHNRNKQ</sequence>
<comment type="caution">
    <text evidence="1">The sequence shown here is derived from an EMBL/GenBank/DDBJ whole genome shotgun (WGS) entry which is preliminary data.</text>
</comment>
<gene>
    <name evidence="1" type="ORF">NIES2119_29240</name>
</gene>
<evidence type="ECO:0008006" key="3">
    <source>
        <dbReference type="Google" id="ProtNLM"/>
    </source>
</evidence>
<dbReference type="AlphaFoldDB" id="A0A1U7I512"/>
<name>A0A1U7I512_9CYAN</name>